<dbReference type="Gene3D" id="1.50.10.10">
    <property type="match status" value="1"/>
</dbReference>
<dbReference type="Gene3D" id="2.60.420.10">
    <property type="entry name" value="Maltose phosphorylase, domain 3"/>
    <property type="match status" value="1"/>
</dbReference>
<dbReference type="GO" id="GO:0005975">
    <property type="term" value="P:carbohydrate metabolic process"/>
    <property type="evidence" value="ECO:0007669"/>
    <property type="project" value="InterPro"/>
</dbReference>
<dbReference type="InterPro" id="IPR012341">
    <property type="entry name" value="6hp_glycosidase-like_sf"/>
</dbReference>
<dbReference type="AlphaFoldDB" id="A0A7S2XT16"/>
<protein>
    <recommendedName>
        <fullName evidence="1">Alpha-L-rhamnosidase six-hairpin glycosidase domain-containing protein</fullName>
    </recommendedName>
</protein>
<evidence type="ECO:0000313" key="2">
    <source>
        <dbReference type="EMBL" id="CAD9825713.1"/>
    </source>
</evidence>
<dbReference type="InterPro" id="IPR023296">
    <property type="entry name" value="Glyco_hydro_beta-prop_sf"/>
</dbReference>
<dbReference type="SUPFAM" id="SSF75005">
    <property type="entry name" value="Arabinanase/levansucrase/invertase"/>
    <property type="match status" value="2"/>
</dbReference>
<sequence length="816" mass="93226">MVCMTASNENEENRTTWQSEHLMAFRYVCFPHDTIAEASAEASKRKDDADYLRQLVFCEASFHSAQYQGAFAASDSVLTQIWMKAAYTLRLCMHHGFLVDGIKRDRLPWTGDLAVSLMANAYTFGDSDIVANSLTVLGRAGISKNQDVNGILDYSLWWIICQELFQLYFHDQKHLKREWSRIKDAFHCLIGRDPNGDQDPFLFVYENAWVFIDWVEMEGKTTALQILWWWALNCGIALALRMKDLTTASWLEKRKLSLEEKLLSCGCWDSQVGLWRSSPDSQTHCRHANLLAVVSGLTLPENASSIAHALMGIKLTPVGTPYMKFFECLALSRLGHEADSLRNMRSYWGGMLEKGATTFWEAFDENDLNETAFYDRPFGKSLCHAWGAGPCQCFPQVILGIRPLTDGWNEWTCHSKLLDGSLLNWVDITVPTPHGCIEIKASLESTRITVPSGTTLKLDKISYPGPTDVVFSFVNDSEGLPIDPKTLKEWSAPYRNWHYHPNHVIPPKPEIRGFEGVTMTDVPTVYQLPGNGKTWYMSFIGYDGVGYQSFVAESIDLLHWTNMRASMDLGEEGEFDFGGRVLGAYLYQSYDIKASRILEKRNGLYWSLYGAYAKRGGYEIDPGYEGVATSKDGLRWQREKDEPILSVYDSDCESWEESSIYQPWLVKHDEKFYNFYNAKRMPEWIEQIGLAESSDLLNWRRYPSNPVLRVRKGGFDDTFCADGKVFRDGDHWVMFYFGVNEEGAHIMIAFSRDLHHWTADPEPLYRAHGHPSGLDKQHAHKISLIWNPANETWYMFYCAVGNQGRGIGLITSRPFR</sequence>
<reference evidence="2" key="1">
    <citation type="submission" date="2021-01" db="EMBL/GenBank/DDBJ databases">
        <authorList>
            <person name="Corre E."/>
            <person name="Pelletier E."/>
            <person name="Niang G."/>
            <person name="Scheremetjew M."/>
            <person name="Finn R."/>
            <person name="Kale V."/>
            <person name="Holt S."/>
            <person name="Cochrane G."/>
            <person name="Meng A."/>
            <person name="Brown T."/>
            <person name="Cohen L."/>
        </authorList>
    </citation>
    <scope>NUCLEOTIDE SEQUENCE</scope>
    <source>
        <strain evidence="2">CCMP2084</strain>
    </source>
</reference>
<accession>A0A7S2XT16</accession>
<proteinExistence type="predicted"/>
<evidence type="ECO:0000259" key="1">
    <source>
        <dbReference type="Pfam" id="PF17389"/>
    </source>
</evidence>
<dbReference type="InterPro" id="IPR035396">
    <property type="entry name" value="Bac_rhamnosid6H"/>
</dbReference>
<dbReference type="Pfam" id="PF17389">
    <property type="entry name" value="Bac_rhamnosid6H"/>
    <property type="match status" value="1"/>
</dbReference>
<dbReference type="Gene3D" id="2.115.10.20">
    <property type="entry name" value="Glycosyl hydrolase domain, family 43"/>
    <property type="match status" value="3"/>
</dbReference>
<dbReference type="PANTHER" id="PTHR34987:SF6">
    <property type="entry name" value="ALPHA-L-RHAMNOSIDASE SIX-HAIRPIN GLYCOSIDASE DOMAIN-CONTAINING PROTEIN"/>
    <property type="match status" value="1"/>
</dbReference>
<dbReference type="EMBL" id="HBHQ01025964">
    <property type="protein sequence ID" value="CAD9825713.1"/>
    <property type="molecule type" value="Transcribed_RNA"/>
</dbReference>
<organism evidence="2">
    <name type="scientific">Attheya septentrionalis</name>
    <dbReference type="NCBI Taxonomy" id="420275"/>
    <lineage>
        <taxon>Eukaryota</taxon>
        <taxon>Sar</taxon>
        <taxon>Stramenopiles</taxon>
        <taxon>Ochrophyta</taxon>
        <taxon>Bacillariophyta</taxon>
        <taxon>Coscinodiscophyceae</taxon>
        <taxon>Chaetocerotophycidae</taxon>
        <taxon>Chaetocerotales</taxon>
        <taxon>Attheyaceae</taxon>
        <taxon>Attheya</taxon>
    </lineage>
</organism>
<name>A0A7S2XT16_9STRA</name>
<gene>
    <name evidence="2" type="ORF">ASEP1449_LOCUS17547</name>
</gene>
<dbReference type="SUPFAM" id="SSF48208">
    <property type="entry name" value="Six-hairpin glycosidases"/>
    <property type="match status" value="1"/>
</dbReference>
<feature type="domain" description="Alpha-L-rhamnosidase six-hairpin glycosidase" evidence="1">
    <location>
        <begin position="68"/>
        <end position="218"/>
    </location>
</feature>
<dbReference type="PANTHER" id="PTHR34987">
    <property type="entry name" value="C, PUTATIVE (AFU_ORTHOLOGUE AFUA_3G02880)-RELATED"/>
    <property type="match status" value="1"/>
</dbReference>
<dbReference type="InterPro" id="IPR008928">
    <property type="entry name" value="6-hairpin_glycosidase_sf"/>
</dbReference>